<organism evidence="2">
    <name type="scientific">freshwater metagenome</name>
    <dbReference type="NCBI Taxonomy" id="449393"/>
    <lineage>
        <taxon>unclassified sequences</taxon>
        <taxon>metagenomes</taxon>
        <taxon>ecological metagenomes</taxon>
    </lineage>
</organism>
<dbReference type="SUPFAM" id="SSF53955">
    <property type="entry name" value="Lysozyme-like"/>
    <property type="match status" value="1"/>
</dbReference>
<evidence type="ECO:0000313" key="4">
    <source>
        <dbReference type="EMBL" id="CAB5076570.1"/>
    </source>
</evidence>
<dbReference type="AlphaFoldDB" id="A0A6J6NK42"/>
<dbReference type="EMBL" id="CAEZXN010000003">
    <property type="protein sequence ID" value="CAB4685308.1"/>
    <property type="molecule type" value="Genomic_DNA"/>
</dbReference>
<dbReference type="EMBL" id="CAEZXB010000002">
    <property type="protein sequence ID" value="CAB4667156.1"/>
    <property type="molecule type" value="Genomic_DNA"/>
</dbReference>
<sequence length="183" mass="20496">MRKGIVCGSAVALLIALPSGVAYAMPPSTQPSSAWVNRPITTPVTSDSPDFIGPRIEHRAVEPSRAQTRTPLAVSRMSLARTRVGAISVAGELNTELYQWNFDQMGCLVDLWDHESNWNYKSINRVSGAHGIAQALPAWKMSTVAKDWRKNPVTQITWGMNYIKSRYGNPCNALRHWQQKNWY</sequence>
<accession>A0A6J6NK42</accession>
<protein>
    <submittedName>
        <fullName evidence="2">Unannotated protein</fullName>
    </submittedName>
</protein>
<evidence type="ECO:0000313" key="1">
    <source>
        <dbReference type="EMBL" id="CAB4667156.1"/>
    </source>
</evidence>
<name>A0A6J6NK42_9ZZZZ</name>
<evidence type="ECO:0000313" key="2">
    <source>
        <dbReference type="EMBL" id="CAB4685308.1"/>
    </source>
</evidence>
<proteinExistence type="predicted"/>
<gene>
    <name evidence="1" type="ORF">UFOPK2342_00203</name>
    <name evidence="2" type="ORF">UFOPK2423_00217</name>
    <name evidence="3" type="ORF">UFOPK3266_00075</name>
    <name evidence="4" type="ORF">UFOPK4367_01034</name>
</gene>
<dbReference type="InterPro" id="IPR023346">
    <property type="entry name" value="Lysozyme-like_dom_sf"/>
</dbReference>
<dbReference type="EMBL" id="CAFBAA010000001">
    <property type="protein sequence ID" value="CAB4840177.1"/>
    <property type="molecule type" value="Genomic_DNA"/>
</dbReference>
<dbReference type="EMBL" id="CAFBRC010000068">
    <property type="protein sequence ID" value="CAB5076570.1"/>
    <property type="molecule type" value="Genomic_DNA"/>
</dbReference>
<evidence type="ECO:0000313" key="3">
    <source>
        <dbReference type="EMBL" id="CAB4840177.1"/>
    </source>
</evidence>
<reference evidence="2" key="1">
    <citation type="submission" date="2020-05" db="EMBL/GenBank/DDBJ databases">
        <authorList>
            <person name="Chiriac C."/>
            <person name="Salcher M."/>
            <person name="Ghai R."/>
            <person name="Kavagutti S V."/>
        </authorList>
    </citation>
    <scope>NUCLEOTIDE SEQUENCE</scope>
</reference>